<organism evidence="1 2">
    <name type="scientific">Dreissena polymorpha</name>
    <name type="common">Zebra mussel</name>
    <name type="synonym">Mytilus polymorpha</name>
    <dbReference type="NCBI Taxonomy" id="45954"/>
    <lineage>
        <taxon>Eukaryota</taxon>
        <taxon>Metazoa</taxon>
        <taxon>Spiralia</taxon>
        <taxon>Lophotrochozoa</taxon>
        <taxon>Mollusca</taxon>
        <taxon>Bivalvia</taxon>
        <taxon>Autobranchia</taxon>
        <taxon>Heteroconchia</taxon>
        <taxon>Euheterodonta</taxon>
        <taxon>Imparidentia</taxon>
        <taxon>Neoheterodontei</taxon>
        <taxon>Myida</taxon>
        <taxon>Dreissenoidea</taxon>
        <taxon>Dreissenidae</taxon>
        <taxon>Dreissena</taxon>
    </lineage>
</organism>
<keyword evidence="2" id="KW-1185">Reference proteome</keyword>
<accession>A0A9D4EEE0</accession>
<proteinExistence type="predicted"/>
<gene>
    <name evidence="1" type="ORF">DPMN_180253</name>
</gene>
<name>A0A9D4EEE0_DREPO</name>
<comment type="caution">
    <text evidence="1">The sequence shown here is derived from an EMBL/GenBank/DDBJ whole genome shotgun (WGS) entry which is preliminary data.</text>
</comment>
<dbReference type="AlphaFoldDB" id="A0A9D4EEE0"/>
<sequence>MQSKIIVNSSNNINAEITVNSKKNLEVVYSIKKDKTFQSMSEQLRSEKELPRRPLQWPNTAYCVQQNHSASPPSTGFIRTLVVPILLYGFETITFLPPNVHLH</sequence>
<dbReference type="EMBL" id="JAIWYP010000009">
    <property type="protein sequence ID" value="KAH3778782.1"/>
    <property type="molecule type" value="Genomic_DNA"/>
</dbReference>
<evidence type="ECO:0000313" key="1">
    <source>
        <dbReference type="EMBL" id="KAH3778782.1"/>
    </source>
</evidence>
<evidence type="ECO:0000313" key="2">
    <source>
        <dbReference type="Proteomes" id="UP000828390"/>
    </source>
</evidence>
<dbReference type="Proteomes" id="UP000828390">
    <property type="component" value="Unassembled WGS sequence"/>
</dbReference>
<reference evidence="1" key="2">
    <citation type="submission" date="2020-11" db="EMBL/GenBank/DDBJ databases">
        <authorList>
            <person name="McCartney M.A."/>
            <person name="Auch B."/>
            <person name="Kono T."/>
            <person name="Mallez S."/>
            <person name="Becker A."/>
            <person name="Gohl D.M."/>
            <person name="Silverstein K.A.T."/>
            <person name="Koren S."/>
            <person name="Bechman K.B."/>
            <person name="Herman A."/>
            <person name="Abrahante J.E."/>
            <person name="Garbe J."/>
        </authorList>
    </citation>
    <scope>NUCLEOTIDE SEQUENCE</scope>
    <source>
        <strain evidence="1">Duluth1</strain>
        <tissue evidence="1">Whole animal</tissue>
    </source>
</reference>
<reference evidence="1" key="1">
    <citation type="journal article" date="2019" name="bioRxiv">
        <title>The Genome of the Zebra Mussel, Dreissena polymorpha: A Resource for Invasive Species Research.</title>
        <authorList>
            <person name="McCartney M.A."/>
            <person name="Auch B."/>
            <person name="Kono T."/>
            <person name="Mallez S."/>
            <person name="Zhang Y."/>
            <person name="Obille A."/>
            <person name="Becker A."/>
            <person name="Abrahante J.E."/>
            <person name="Garbe J."/>
            <person name="Badalamenti J.P."/>
            <person name="Herman A."/>
            <person name="Mangelson H."/>
            <person name="Liachko I."/>
            <person name="Sullivan S."/>
            <person name="Sone E.D."/>
            <person name="Koren S."/>
            <person name="Silverstein K.A.T."/>
            <person name="Beckman K.B."/>
            <person name="Gohl D.M."/>
        </authorList>
    </citation>
    <scope>NUCLEOTIDE SEQUENCE</scope>
    <source>
        <strain evidence="1">Duluth1</strain>
        <tissue evidence="1">Whole animal</tissue>
    </source>
</reference>
<protein>
    <submittedName>
        <fullName evidence="1">Uncharacterized protein</fullName>
    </submittedName>
</protein>